<keyword evidence="2 5" id="KW-0479">Metal-binding</keyword>
<dbReference type="InterPro" id="IPR006584">
    <property type="entry name" value="Cellulose-bd_IV"/>
</dbReference>
<name>A0ABW5M0Y2_9BACT</name>
<dbReference type="PANTHER" id="PTHR40469">
    <property type="entry name" value="SECRETED GLYCOSYL HYDROLASE"/>
    <property type="match status" value="1"/>
</dbReference>
<keyword evidence="1 5" id="KW-0349">Heme</keyword>
<dbReference type="SUPFAM" id="SSF52317">
    <property type="entry name" value="Class I glutamine amidotransferase-like"/>
    <property type="match status" value="1"/>
</dbReference>
<keyword evidence="10" id="KW-1185">Reference proteome</keyword>
<evidence type="ECO:0000313" key="10">
    <source>
        <dbReference type="Proteomes" id="UP001597469"/>
    </source>
</evidence>
<protein>
    <submittedName>
        <fullName evidence="9">ThuA domain-containing protein</fullName>
    </submittedName>
</protein>
<feature type="domain" description="PKD" evidence="7">
    <location>
        <begin position="726"/>
        <end position="808"/>
    </location>
</feature>
<dbReference type="Pfam" id="PF07995">
    <property type="entry name" value="GSDH"/>
    <property type="match status" value="1"/>
</dbReference>
<dbReference type="Pfam" id="PF06283">
    <property type="entry name" value="ThuA"/>
    <property type="match status" value="1"/>
</dbReference>
<accession>A0ABW5M0Y2</accession>
<dbReference type="InterPro" id="IPR009056">
    <property type="entry name" value="Cyt_c-like_dom"/>
</dbReference>
<dbReference type="SUPFAM" id="SSF46626">
    <property type="entry name" value="Cytochrome c"/>
    <property type="match status" value="1"/>
</dbReference>
<sequence>MKNSQLPSRALLLAGVLTASVLGVNVPGIAQTTAKRTTDTKSAAVSTQAPVALNRVLIFSKTKGYRHGSIPAGKRAIMKLGQENGFAVDTTEDASLFTEANLKKYSAVIWLSTTGNVLDDAQQAAFERYIQAGGGYVGIHAAADTEYDWPWYNQLVGAYFLSHPKQQNVDIKVVDKNHPSTKMLPDVWKRYDELYNYKSIVKDIKVLAKLDESTYQGGANGDNHPFIWYRDFDGGKSFYTGGGHTDESYSDPLFLQHLLGGIKSVMATDLKFGQAKTQPFPEENRFTKHVLMEKLDEPTELVVLDNGKVLFTERKGAVKMYDTKTNTNKVVANVPVHFEREYGLMGLNIDPKFNENKWVYLYYSAVKPDSNNRLVRVKWDDAKNELLLNTEQLLLTVAEHRTYDKDDCCHTGGSIAWDKQGNLYLSTGDNTNPFFSKGFSPSDDRAERTKFNALLSSSNTNDLRGKILRIKPRADSGYDIPDGNLFPKGTPNARPEIYVMGNRNPYRIAVDQRTGFLYWGEVGPDAGENNDKYGPRGHDEVNQARKAGYFGWPLFVADNKPYRQFNFADSTSGPLNDPAKPINYSVRQTGLKELPPAQKAFIYYPYAESPEFGEIVGKGGRNAMGGPVYYYDDYADSPVKFPRHYDGKFFAYEWMRGWINPVTMNENGDFVKMERFMPGTKFDHPMDMQFAKDGSLWMLEYGTNWFAQNDDARLVHITYNAGNRQPVAAASANKVVGAAPLTVAFTSKGSMDYDGDAIKYEWTFGKGMPKSTQANPTITFAKPGVYQPVLKVTDASGNVSTKTMEIKVGNDAPKVEVAIKGNKTFYFDNKPIDYEVKVADKEDGTLAAGKISPEDVTVTVNYLEGFDKTMLAQGHQINTGFATGKRLIELSDCKACHSIDKKSVGPAYMAVAERYAKERRAAVVNQLARKVIAGGGGNWGEQAMSAHPQLKEDEAKEMVSYILSLGDKKKIDKQPIKGAYVAKSKEKEGSYIFTASYTDKGSSVIGPQTGSTSIALRSPTVKAVSADMKQDIYQADVPKIGLSAVGLKSGSYLAFNDLDLTGIQGISASAFSADDRTAGGKLEARLDSPTGTLLGEADVKQGASGMVNLPFRQSASGMHKVYFVFVNPSAGQKPLFAVDKLQFMSQSASASSGNSTGQGK</sequence>
<dbReference type="InterPro" id="IPR029062">
    <property type="entry name" value="Class_I_gatase-like"/>
</dbReference>
<keyword evidence="3 6" id="KW-0732">Signal</keyword>
<dbReference type="InterPro" id="IPR005084">
    <property type="entry name" value="CBM6"/>
</dbReference>
<dbReference type="InterPro" id="IPR036909">
    <property type="entry name" value="Cyt_c-like_dom_sf"/>
</dbReference>
<dbReference type="SUPFAM" id="SSF49299">
    <property type="entry name" value="PKD domain"/>
    <property type="match status" value="1"/>
</dbReference>
<dbReference type="PROSITE" id="PS51007">
    <property type="entry name" value="CYTC"/>
    <property type="match status" value="1"/>
</dbReference>
<dbReference type="Gene3D" id="2.120.10.30">
    <property type="entry name" value="TolB, C-terminal domain"/>
    <property type="match status" value="1"/>
</dbReference>
<evidence type="ECO:0000256" key="3">
    <source>
        <dbReference type="ARBA" id="ARBA00022729"/>
    </source>
</evidence>
<gene>
    <name evidence="9" type="ORF">ACFSUS_08200</name>
</gene>
<evidence type="ECO:0000256" key="5">
    <source>
        <dbReference type="PROSITE-ProRule" id="PRU00433"/>
    </source>
</evidence>
<dbReference type="SMART" id="SM00606">
    <property type="entry name" value="CBD_IV"/>
    <property type="match status" value="1"/>
</dbReference>
<evidence type="ECO:0000256" key="6">
    <source>
        <dbReference type="SAM" id="SignalP"/>
    </source>
</evidence>
<reference evidence="10" key="1">
    <citation type="journal article" date="2019" name="Int. J. Syst. Evol. Microbiol.">
        <title>The Global Catalogue of Microorganisms (GCM) 10K type strain sequencing project: providing services to taxonomists for standard genome sequencing and annotation.</title>
        <authorList>
            <consortium name="The Broad Institute Genomics Platform"/>
            <consortium name="The Broad Institute Genome Sequencing Center for Infectious Disease"/>
            <person name="Wu L."/>
            <person name="Ma J."/>
        </authorList>
    </citation>
    <scope>NUCLEOTIDE SEQUENCE [LARGE SCALE GENOMIC DNA]</scope>
    <source>
        <strain evidence="10">KCTC 42805</strain>
    </source>
</reference>
<dbReference type="CDD" id="cd04084">
    <property type="entry name" value="CBM6_xylanase-like"/>
    <property type="match status" value="1"/>
</dbReference>
<dbReference type="RefSeq" id="WP_381521438.1">
    <property type="nucleotide sequence ID" value="NZ_JBHULN010000004.1"/>
</dbReference>
<dbReference type="PROSITE" id="PS50093">
    <property type="entry name" value="PKD"/>
    <property type="match status" value="1"/>
</dbReference>
<evidence type="ECO:0000256" key="2">
    <source>
        <dbReference type="ARBA" id="ARBA00022723"/>
    </source>
</evidence>
<keyword evidence="4 5" id="KW-0408">Iron</keyword>
<dbReference type="InterPro" id="IPR011041">
    <property type="entry name" value="Quinoprot_gluc/sorb_DH_b-prop"/>
</dbReference>
<feature type="domain" description="Cytochrome c" evidence="8">
    <location>
        <begin position="879"/>
        <end position="966"/>
    </location>
</feature>
<comment type="caution">
    <text evidence="9">The sequence shown here is derived from an EMBL/GenBank/DDBJ whole genome shotgun (WGS) entry which is preliminary data.</text>
</comment>
<proteinExistence type="predicted"/>
<dbReference type="Gene3D" id="1.10.760.10">
    <property type="entry name" value="Cytochrome c-like domain"/>
    <property type="match status" value="1"/>
</dbReference>
<feature type="chain" id="PRO_5045300874" evidence="6">
    <location>
        <begin position="20"/>
        <end position="1160"/>
    </location>
</feature>
<dbReference type="Pfam" id="PF18911">
    <property type="entry name" value="PKD_4"/>
    <property type="match status" value="1"/>
</dbReference>
<dbReference type="Pfam" id="PF00034">
    <property type="entry name" value="Cytochrom_C"/>
    <property type="match status" value="1"/>
</dbReference>
<dbReference type="CDD" id="cd00146">
    <property type="entry name" value="PKD"/>
    <property type="match status" value="1"/>
</dbReference>
<dbReference type="Gene3D" id="3.40.50.880">
    <property type="match status" value="1"/>
</dbReference>
<dbReference type="Gene3D" id="2.60.120.260">
    <property type="entry name" value="Galactose-binding domain-like"/>
    <property type="match status" value="1"/>
</dbReference>
<dbReference type="InterPro" id="IPR029010">
    <property type="entry name" value="ThuA-like"/>
</dbReference>
<dbReference type="InterPro" id="IPR000601">
    <property type="entry name" value="PKD_dom"/>
</dbReference>
<dbReference type="InterPro" id="IPR013783">
    <property type="entry name" value="Ig-like_fold"/>
</dbReference>
<organism evidence="9 10">
    <name type="scientific">Spirosoma soli</name>
    <dbReference type="NCBI Taxonomy" id="1770529"/>
    <lineage>
        <taxon>Bacteria</taxon>
        <taxon>Pseudomonadati</taxon>
        <taxon>Bacteroidota</taxon>
        <taxon>Cytophagia</taxon>
        <taxon>Cytophagales</taxon>
        <taxon>Cytophagaceae</taxon>
        <taxon>Spirosoma</taxon>
    </lineage>
</organism>
<dbReference type="Proteomes" id="UP001597469">
    <property type="component" value="Unassembled WGS sequence"/>
</dbReference>
<dbReference type="EMBL" id="JBHULN010000004">
    <property type="protein sequence ID" value="MFD2570610.1"/>
    <property type="molecule type" value="Genomic_DNA"/>
</dbReference>
<dbReference type="SMART" id="SM00089">
    <property type="entry name" value="PKD"/>
    <property type="match status" value="1"/>
</dbReference>
<dbReference type="InterPro" id="IPR011042">
    <property type="entry name" value="6-blade_b-propeller_TolB-like"/>
</dbReference>
<dbReference type="InterPro" id="IPR022409">
    <property type="entry name" value="PKD/Chitinase_dom"/>
</dbReference>
<dbReference type="PANTHER" id="PTHR40469:SF2">
    <property type="entry name" value="GALACTOSE-BINDING DOMAIN-LIKE SUPERFAMILY PROTEIN"/>
    <property type="match status" value="1"/>
</dbReference>
<dbReference type="InterPro" id="IPR035986">
    <property type="entry name" value="PKD_dom_sf"/>
</dbReference>
<dbReference type="InterPro" id="IPR012938">
    <property type="entry name" value="Glc/Sorbosone_DH"/>
</dbReference>
<dbReference type="Gene3D" id="2.60.40.10">
    <property type="entry name" value="Immunoglobulins"/>
    <property type="match status" value="1"/>
</dbReference>
<evidence type="ECO:0000313" key="9">
    <source>
        <dbReference type="EMBL" id="MFD2570610.1"/>
    </source>
</evidence>
<evidence type="ECO:0000259" key="8">
    <source>
        <dbReference type="PROSITE" id="PS51007"/>
    </source>
</evidence>
<evidence type="ECO:0000259" key="7">
    <source>
        <dbReference type="PROSITE" id="PS50093"/>
    </source>
</evidence>
<evidence type="ECO:0000256" key="4">
    <source>
        <dbReference type="ARBA" id="ARBA00023004"/>
    </source>
</evidence>
<evidence type="ECO:0000256" key="1">
    <source>
        <dbReference type="ARBA" id="ARBA00022617"/>
    </source>
</evidence>
<feature type="signal peptide" evidence="6">
    <location>
        <begin position="1"/>
        <end position="19"/>
    </location>
</feature>
<dbReference type="SUPFAM" id="SSF50952">
    <property type="entry name" value="Soluble quinoprotein glucose dehydrogenase"/>
    <property type="match status" value="1"/>
</dbReference>
<dbReference type="Pfam" id="PF03422">
    <property type="entry name" value="CBM_6"/>
    <property type="match status" value="1"/>
</dbReference>